<dbReference type="OrthoDB" id="9809995at2"/>
<dbReference type="NCBIfam" id="TIGR03725">
    <property type="entry name" value="T6A_YeaZ"/>
    <property type="match status" value="1"/>
</dbReference>
<keyword evidence="5" id="KW-0808">Transferase</keyword>
<sequence length="229" mass="23974">MTRLLAVDTSAGRGSVALLDGGSVLTDYSDEPRSHTRRLEPMVNGLLAQAGLRLGDLDALAFGAGPGSFTGLRVTAGLVQGLAFGLQLPVVPVSSLRAMAHAVHGRLDAPAEVAVARDARMGELYWGLYRVTPEAAVEPLLPDSLVSPAALSLPETTGVCLGVGDGWLLREAIPEPVLARVEAIMPDVMPEAGAIARLAETLLHQGEWVGAEAVQPVYLRDDVAWQTSA</sequence>
<evidence type="ECO:0000313" key="6">
    <source>
        <dbReference type="Proteomes" id="UP000218896"/>
    </source>
</evidence>
<proteinExistence type="inferred from homology"/>
<dbReference type="PANTHER" id="PTHR11735:SF11">
    <property type="entry name" value="TRNA THREONYLCARBAMOYLADENOSINE BIOSYNTHESIS PROTEIN TSAB"/>
    <property type="match status" value="1"/>
</dbReference>
<evidence type="ECO:0000256" key="3">
    <source>
        <dbReference type="ARBA" id="ARBA00032446"/>
    </source>
</evidence>
<dbReference type="EMBL" id="NSKD01000004">
    <property type="protein sequence ID" value="PAU80223.1"/>
    <property type="molecule type" value="Genomic_DNA"/>
</dbReference>
<dbReference type="GO" id="GO:0002949">
    <property type="term" value="P:tRNA threonylcarbamoyladenosine modification"/>
    <property type="evidence" value="ECO:0007669"/>
    <property type="project" value="InterPro"/>
</dbReference>
<dbReference type="Pfam" id="PF00814">
    <property type="entry name" value="TsaD"/>
    <property type="match status" value="1"/>
</dbReference>
<comment type="caution">
    <text evidence="5">The sequence shown here is derived from an EMBL/GenBank/DDBJ whole genome shotgun (WGS) entry which is preliminary data.</text>
</comment>
<keyword evidence="6" id="KW-1185">Reference proteome</keyword>
<dbReference type="Proteomes" id="UP000218896">
    <property type="component" value="Unassembled WGS sequence"/>
</dbReference>
<dbReference type="PANTHER" id="PTHR11735">
    <property type="entry name" value="TRNA N6-ADENOSINE THREONYLCARBAMOYLTRANSFERASE"/>
    <property type="match status" value="1"/>
</dbReference>
<evidence type="ECO:0000256" key="2">
    <source>
        <dbReference type="ARBA" id="ARBA00019012"/>
    </source>
</evidence>
<dbReference type="AlphaFoldDB" id="A0A2A2F6R1"/>
<dbReference type="SUPFAM" id="SSF53067">
    <property type="entry name" value="Actin-like ATPase domain"/>
    <property type="match status" value="2"/>
</dbReference>
<name>A0A2A2F6R1_9GAMM</name>
<dbReference type="InterPro" id="IPR022496">
    <property type="entry name" value="T6A_TsaB"/>
</dbReference>
<dbReference type="GO" id="GO:0005829">
    <property type="term" value="C:cytosol"/>
    <property type="evidence" value="ECO:0007669"/>
    <property type="project" value="TreeGrafter"/>
</dbReference>
<protein>
    <recommendedName>
        <fullName evidence="2">tRNA threonylcarbamoyladenosine biosynthesis protein TsaB</fullName>
    </recommendedName>
    <alternativeName>
        <fullName evidence="3">t(6)A37 threonylcarbamoyladenosine biosynthesis protein TsaB</fullName>
    </alternativeName>
</protein>
<evidence type="ECO:0000259" key="4">
    <source>
        <dbReference type="Pfam" id="PF00814"/>
    </source>
</evidence>
<evidence type="ECO:0000313" key="5">
    <source>
        <dbReference type="EMBL" id="PAU80223.1"/>
    </source>
</evidence>
<dbReference type="Gene3D" id="3.30.420.40">
    <property type="match status" value="2"/>
</dbReference>
<reference evidence="5 6" key="1">
    <citation type="submission" date="2017-08" db="EMBL/GenBank/DDBJ databases">
        <title>Halovibrio sewagensis sp. nov., isolated from wastewater of high salinity.</title>
        <authorList>
            <person name="Dong X."/>
            <person name="Zhang G."/>
        </authorList>
    </citation>
    <scope>NUCLEOTIDE SEQUENCE [LARGE SCALE GENOMIC DNA]</scope>
    <source>
        <strain evidence="5 6">YL5-2</strain>
    </source>
</reference>
<feature type="domain" description="Gcp-like" evidence="4">
    <location>
        <begin position="33"/>
        <end position="150"/>
    </location>
</feature>
<gene>
    <name evidence="5" type="primary">tsaB</name>
    <name evidence="5" type="ORF">CK501_10635</name>
</gene>
<organism evidence="5 6">
    <name type="scientific">Halovibrio salipaludis</name>
    <dbReference type="NCBI Taxonomy" id="2032626"/>
    <lineage>
        <taxon>Bacteria</taxon>
        <taxon>Pseudomonadati</taxon>
        <taxon>Pseudomonadota</taxon>
        <taxon>Gammaproteobacteria</taxon>
        <taxon>Oceanospirillales</taxon>
        <taxon>Halomonadaceae</taxon>
        <taxon>Halovibrio</taxon>
    </lineage>
</organism>
<dbReference type="GO" id="GO:0016740">
    <property type="term" value="F:transferase activity"/>
    <property type="evidence" value="ECO:0007669"/>
    <property type="project" value="UniProtKB-KW"/>
</dbReference>
<accession>A0A2A2F6R1</accession>
<comment type="similarity">
    <text evidence="1">Belongs to the KAE1 / TsaD family. TsaB subfamily.</text>
</comment>
<evidence type="ECO:0000256" key="1">
    <source>
        <dbReference type="ARBA" id="ARBA00010493"/>
    </source>
</evidence>
<dbReference type="InterPro" id="IPR000905">
    <property type="entry name" value="Gcp-like_dom"/>
</dbReference>
<dbReference type="InterPro" id="IPR043129">
    <property type="entry name" value="ATPase_NBD"/>
</dbReference>
<dbReference type="CDD" id="cd24032">
    <property type="entry name" value="ASKHA_NBD_TsaB"/>
    <property type="match status" value="1"/>
</dbReference>